<keyword evidence="2" id="KW-1185">Reference proteome</keyword>
<evidence type="ECO:0000313" key="2">
    <source>
        <dbReference type="Proteomes" id="UP000198951"/>
    </source>
</evidence>
<accession>A0A1H4G7C5</accession>
<dbReference type="OrthoDB" id="1450972at2"/>
<dbReference type="AlphaFoldDB" id="A0A1H4G7C5"/>
<evidence type="ECO:0008006" key="3">
    <source>
        <dbReference type="Google" id="ProtNLM"/>
    </source>
</evidence>
<organism evidence="1 2">
    <name type="scientific">Flavobacterium gillisiae</name>
    <dbReference type="NCBI Taxonomy" id="150146"/>
    <lineage>
        <taxon>Bacteria</taxon>
        <taxon>Pseudomonadati</taxon>
        <taxon>Bacteroidota</taxon>
        <taxon>Flavobacteriia</taxon>
        <taxon>Flavobacteriales</taxon>
        <taxon>Flavobacteriaceae</taxon>
        <taxon>Flavobacterium</taxon>
    </lineage>
</organism>
<reference evidence="2" key="1">
    <citation type="submission" date="2016-10" db="EMBL/GenBank/DDBJ databases">
        <authorList>
            <person name="Varghese N."/>
            <person name="Submissions S."/>
        </authorList>
    </citation>
    <scope>NUCLEOTIDE SEQUENCE [LARGE SCALE GENOMIC DNA]</scope>
    <source>
        <strain evidence="2">DSM 22376</strain>
    </source>
</reference>
<name>A0A1H4G7C5_9FLAO</name>
<dbReference type="EMBL" id="FNRD01000017">
    <property type="protein sequence ID" value="SEB05191.1"/>
    <property type="molecule type" value="Genomic_DNA"/>
</dbReference>
<protein>
    <recommendedName>
        <fullName evidence="3">DUF1059 domain-containing protein</fullName>
    </recommendedName>
</protein>
<sequence length="80" mass="9339">MKTMTCKQLGGACEEQFHGNTFEEIAELSKNHALEMIQKNDDAHSKAMREMQELMHFPQGMNAWYENKRKTFDCLPKSEN</sequence>
<proteinExistence type="predicted"/>
<gene>
    <name evidence="1" type="ORF">SAMN05443667_11712</name>
</gene>
<evidence type="ECO:0000313" key="1">
    <source>
        <dbReference type="EMBL" id="SEB05191.1"/>
    </source>
</evidence>
<dbReference type="Proteomes" id="UP000198951">
    <property type="component" value="Unassembled WGS sequence"/>
</dbReference>
<dbReference type="RefSeq" id="WP_091093654.1">
    <property type="nucleotide sequence ID" value="NZ_FNRD01000017.1"/>
</dbReference>